<reference evidence="1 2" key="1">
    <citation type="submission" date="2014-11" db="EMBL/GenBank/DDBJ databases">
        <title>Genetic blueprint of the zoonotic pathogen Toxocara canis.</title>
        <authorList>
            <person name="Zhu X.-Q."/>
            <person name="Korhonen P.K."/>
            <person name="Cai H."/>
            <person name="Young N.D."/>
            <person name="Nejsum P."/>
            <person name="von Samson-Himmelstjerna G."/>
            <person name="Boag P.R."/>
            <person name="Tan P."/>
            <person name="Li Q."/>
            <person name="Min J."/>
            <person name="Yang Y."/>
            <person name="Wang X."/>
            <person name="Fang X."/>
            <person name="Hall R.S."/>
            <person name="Hofmann A."/>
            <person name="Sternberg P.W."/>
            <person name="Jex A.R."/>
            <person name="Gasser R.B."/>
        </authorList>
    </citation>
    <scope>NUCLEOTIDE SEQUENCE [LARGE SCALE GENOMIC DNA]</scope>
    <source>
        <strain evidence="1">PN_DK_2014</strain>
    </source>
</reference>
<dbReference type="EMBL" id="JPKZ01001280">
    <property type="protein sequence ID" value="KHN82908.1"/>
    <property type="molecule type" value="Genomic_DNA"/>
</dbReference>
<proteinExistence type="predicted"/>
<sequence length="164" mass="18886">MESYFECHHSTTKQFIDGLPPLDFRKRDFQIYKFPLVWVEPLLKDNRHCVRVYAPEDELHVEFNDAAAKTCLGNTPMRALNSAYGYIANKTNFMRSYSLRQARVIVAEEIDEIEIHVYPGEEVGALQDLSEKLWQIFYKLVSSGVPLSVAIREGDIETARVEAD</sequence>
<evidence type="ECO:0000313" key="1">
    <source>
        <dbReference type="EMBL" id="KHN82908.1"/>
    </source>
</evidence>
<dbReference type="Proteomes" id="UP000031036">
    <property type="component" value="Unassembled WGS sequence"/>
</dbReference>
<organism evidence="1 2">
    <name type="scientific">Toxocara canis</name>
    <name type="common">Canine roundworm</name>
    <dbReference type="NCBI Taxonomy" id="6265"/>
    <lineage>
        <taxon>Eukaryota</taxon>
        <taxon>Metazoa</taxon>
        <taxon>Ecdysozoa</taxon>
        <taxon>Nematoda</taxon>
        <taxon>Chromadorea</taxon>
        <taxon>Rhabditida</taxon>
        <taxon>Spirurina</taxon>
        <taxon>Ascaridomorpha</taxon>
        <taxon>Ascaridoidea</taxon>
        <taxon>Toxocaridae</taxon>
        <taxon>Toxocara</taxon>
    </lineage>
</organism>
<accession>A0A0B2VMV3</accession>
<protein>
    <submittedName>
        <fullName evidence="1">Uncharacterized protein</fullName>
    </submittedName>
</protein>
<name>A0A0B2VMV3_TOXCA</name>
<comment type="caution">
    <text evidence="1">The sequence shown here is derived from an EMBL/GenBank/DDBJ whole genome shotgun (WGS) entry which is preliminary data.</text>
</comment>
<keyword evidence="2" id="KW-1185">Reference proteome</keyword>
<gene>
    <name evidence="1" type="ORF">Tcan_01985</name>
</gene>
<evidence type="ECO:0000313" key="2">
    <source>
        <dbReference type="Proteomes" id="UP000031036"/>
    </source>
</evidence>
<dbReference type="AlphaFoldDB" id="A0A0B2VMV3"/>